<keyword evidence="2" id="KW-1185">Reference proteome</keyword>
<dbReference type="STRING" id="318479.A0A3P7PRY6"/>
<gene>
    <name evidence="1" type="ORF">DME_LOCUS7413</name>
</gene>
<proteinExistence type="predicted"/>
<evidence type="ECO:0000313" key="1">
    <source>
        <dbReference type="EMBL" id="VDN57440.1"/>
    </source>
</evidence>
<organism evidence="1 2">
    <name type="scientific">Dracunculus medinensis</name>
    <name type="common">Guinea worm</name>
    <dbReference type="NCBI Taxonomy" id="318479"/>
    <lineage>
        <taxon>Eukaryota</taxon>
        <taxon>Metazoa</taxon>
        <taxon>Ecdysozoa</taxon>
        <taxon>Nematoda</taxon>
        <taxon>Chromadorea</taxon>
        <taxon>Rhabditida</taxon>
        <taxon>Spirurina</taxon>
        <taxon>Dracunculoidea</taxon>
        <taxon>Dracunculidae</taxon>
        <taxon>Dracunculus</taxon>
    </lineage>
</organism>
<protein>
    <submittedName>
        <fullName evidence="1">Uncharacterized protein</fullName>
    </submittedName>
</protein>
<dbReference type="OrthoDB" id="5918434at2759"/>
<evidence type="ECO:0000313" key="2">
    <source>
        <dbReference type="Proteomes" id="UP000274756"/>
    </source>
</evidence>
<name>A0A3P7PRY6_DRAME</name>
<dbReference type="EMBL" id="UYYG01001160">
    <property type="protein sequence ID" value="VDN57440.1"/>
    <property type="molecule type" value="Genomic_DNA"/>
</dbReference>
<dbReference type="Proteomes" id="UP000274756">
    <property type="component" value="Unassembled WGS sequence"/>
</dbReference>
<dbReference type="AlphaFoldDB" id="A0A3P7PRY6"/>
<sequence>MKNDIPFKSPFEILSTVLPSSNGSLKKCPLYTPPFQRINFDDMKEAAIEERKPAWKQLEESIKDSYYKVRKTAERSKEEMQFMDSQLCRRNFRRSESPFEILSARSPSVQSPSFHTSHPLTTGEFVENNIYVAPAVFSTQGIESRHEKKANDIEARLLRTSVLPQSMKTITTKEFRNGPAPAAGSTSEILMDEVDYQAFLPRPYYSRPNRHDPDYFDFDLQHSVDLYRRPEGKYVPRGPQEWEEKILQEMKSKGEAPVSGYMFTKGNTDWRNHGTSYLSAALRTASFWEQRFTAIGREIRDKNPISFESLARNKPVTSRWTEYRDPDFEDLTDLDD</sequence>
<reference evidence="1 2" key="1">
    <citation type="submission" date="2018-11" db="EMBL/GenBank/DDBJ databases">
        <authorList>
            <consortium name="Pathogen Informatics"/>
        </authorList>
    </citation>
    <scope>NUCLEOTIDE SEQUENCE [LARGE SCALE GENOMIC DNA]</scope>
</reference>
<accession>A0A3P7PRY6</accession>